<dbReference type="EMBL" id="NQVE01000050">
    <property type="protein sequence ID" value="RAL51533.1"/>
    <property type="molecule type" value="Genomic_DNA"/>
</dbReference>
<reference evidence="2 3" key="1">
    <citation type="submission" date="2018-06" db="EMBL/GenBank/DDBJ databases">
        <title>The Genome of Cuscuta australis (Dodder) Provides Insight into the Evolution of Plant Parasitism.</title>
        <authorList>
            <person name="Liu H."/>
        </authorList>
    </citation>
    <scope>NUCLEOTIDE SEQUENCE [LARGE SCALE GENOMIC DNA]</scope>
    <source>
        <strain evidence="3">cv. Yunnan</strain>
        <tissue evidence="2">Vines</tissue>
    </source>
</reference>
<feature type="domain" description="F-box" evidence="1">
    <location>
        <begin position="3"/>
        <end position="49"/>
    </location>
</feature>
<dbReference type="SUPFAM" id="SSF81383">
    <property type="entry name" value="F-box domain"/>
    <property type="match status" value="1"/>
</dbReference>
<organism evidence="2 3">
    <name type="scientific">Cuscuta australis</name>
    <dbReference type="NCBI Taxonomy" id="267555"/>
    <lineage>
        <taxon>Eukaryota</taxon>
        <taxon>Viridiplantae</taxon>
        <taxon>Streptophyta</taxon>
        <taxon>Embryophyta</taxon>
        <taxon>Tracheophyta</taxon>
        <taxon>Spermatophyta</taxon>
        <taxon>Magnoliopsida</taxon>
        <taxon>eudicotyledons</taxon>
        <taxon>Gunneridae</taxon>
        <taxon>Pentapetalae</taxon>
        <taxon>asterids</taxon>
        <taxon>lamiids</taxon>
        <taxon>Solanales</taxon>
        <taxon>Convolvulaceae</taxon>
        <taxon>Cuscuteae</taxon>
        <taxon>Cuscuta</taxon>
        <taxon>Cuscuta subgen. Grammica</taxon>
        <taxon>Cuscuta sect. Cleistogrammica</taxon>
    </lineage>
</organism>
<proteinExistence type="predicted"/>
<dbReference type="PANTHER" id="PTHR31672">
    <property type="entry name" value="BNACNNG10540D PROTEIN"/>
    <property type="match status" value="1"/>
</dbReference>
<evidence type="ECO:0000313" key="2">
    <source>
        <dbReference type="EMBL" id="RAL51533.1"/>
    </source>
</evidence>
<accession>A0A328E511</accession>
<dbReference type="InterPro" id="IPR017451">
    <property type="entry name" value="F-box-assoc_interact_dom"/>
</dbReference>
<dbReference type="Pfam" id="PF08268">
    <property type="entry name" value="FBA_3"/>
    <property type="match status" value="1"/>
</dbReference>
<dbReference type="Gene3D" id="1.20.1280.50">
    <property type="match status" value="1"/>
</dbReference>
<comment type="caution">
    <text evidence="2">The sequence shown here is derived from an EMBL/GenBank/DDBJ whole genome shotgun (WGS) entry which is preliminary data.</text>
</comment>
<name>A0A328E511_9ASTE</name>
<dbReference type="InterPro" id="IPR036047">
    <property type="entry name" value="F-box-like_dom_sf"/>
</dbReference>
<dbReference type="NCBIfam" id="TIGR01640">
    <property type="entry name" value="F_box_assoc_1"/>
    <property type="match status" value="1"/>
</dbReference>
<gene>
    <name evidence="2" type="ORF">DM860_011035</name>
</gene>
<dbReference type="InterPro" id="IPR013187">
    <property type="entry name" value="F-box-assoc_dom_typ3"/>
</dbReference>
<dbReference type="InterPro" id="IPR001810">
    <property type="entry name" value="F-box_dom"/>
</dbReference>
<dbReference type="InterPro" id="IPR050796">
    <property type="entry name" value="SCF_F-box_component"/>
</dbReference>
<dbReference type="SMART" id="SM00256">
    <property type="entry name" value="FBOX"/>
    <property type="match status" value="1"/>
</dbReference>
<dbReference type="PANTHER" id="PTHR31672:SF10">
    <property type="entry name" value="F-BOX DOMAIN-CONTAINING PROTEIN"/>
    <property type="match status" value="1"/>
</dbReference>
<evidence type="ECO:0000259" key="1">
    <source>
        <dbReference type="PROSITE" id="PS50181"/>
    </source>
</evidence>
<dbReference type="AlphaFoldDB" id="A0A328E511"/>
<dbReference type="Pfam" id="PF12937">
    <property type="entry name" value="F-box-like"/>
    <property type="match status" value="1"/>
</dbReference>
<dbReference type="PROSITE" id="PS50181">
    <property type="entry name" value="FBOX"/>
    <property type="match status" value="1"/>
</dbReference>
<evidence type="ECO:0000313" key="3">
    <source>
        <dbReference type="Proteomes" id="UP000249390"/>
    </source>
</evidence>
<dbReference type="Proteomes" id="UP000249390">
    <property type="component" value="Unassembled WGS sequence"/>
</dbReference>
<keyword evidence="3" id="KW-1185">Reference proteome</keyword>
<protein>
    <recommendedName>
        <fullName evidence="1">F-box domain-containing protein</fullName>
    </recommendedName>
</protein>
<sequence length="259" mass="29434">METGDCRDLPMELLTEIFICLPLKSLIRLAAVCKSWFHLIRKDHQFALRHYLTRTRPSPTMLMDNVDYLVEFVSKNGHHRGCGFSIHEGDNKKMLYIHSLTENKTFRPLKRLEFGAGLGVNATNIVHGLMCFRVMSSSRGVKLFLCNPAIREVLPVPIPNNLESRAICIIAFGFDRINNNYKIVALKPPELCRGRTPWQVNLYSVRDGCWRSLSDIGSLAGFSTLSTDLVVNANGRVINWFGDLKSNYKKKKSLVIRHG</sequence>